<keyword evidence="9" id="KW-0521">NADP</keyword>
<proteinExistence type="inferred from homology"/>
<keyword evidence="6 8" id="KW-0802">TPR repeat</keyword>
<dbReference type="Gene3D" id="1.25.40.10">
    <property type="entry name" value="Tetratricopeptide repeat domain"/>
    <property type="match status" value="2"/>
</dbReference>
<dbReference type="PROSITE" id="PS50005">
    <property type="entry name" value="TPR"/>
    <property type="match status" value="2"/>
</dbReference>
<dbReference type="SUPFAM" id="SSF56399">
    <property type="entry name" value="ADP-ribosylation"/>
    <property type="match status" value="1"/>
</dbReference>
<protein>
    <recommendedName>
        <fullName evidence="9">NAD(P)(+)--arginine ADP-ribosyltransferase</fullName>
        <ecNumber evidence="9">2.4.2.31</ecNumber>
    </recommendedName>
    <alternativeName>
        <fullName evidence="9">Mono(ADP-ribosyl)transferase</fullName>
    </alternativeName>
</protein>
<evidence type="ECO:0000256" key="3">
    <source>
        <dbReference type="ARBA" id="ARBA00022679"/>
    </source>
</evidence>
<evidence type="ECO:0000256" key="1">
    <source>
        <dbReference type="ARBA" id="ARBA00009558"/>
    </source>
</evidence>
<evidence type="ECO:0000256" key="9">
    <source>
        <dbReference type="RuleBase" id="RU361228"/>
    </source>
</evidence>
<accession>A0A815PQC0</accession>
<dbReference type="PROSITE" id="PS51996">
    <property type="entry name" value="TR_MART"/>
    <property type="match status" value="1"/>
</dbReference>
<comment type="caution">
    <text evidence="10">The sequence shown here is derived from an EMBL/GenBank/DDBJ whole genome shotgun (WGS) entry which is preliminary data.</text>
</comment>
<dbReference type="InterPro" id="IPR000768">
    <property type="entry name" value="ART"/>
</dbReference>
<evidence type="ECO:0000256" key="6">
    <source>
        <dbReference type="ARBA" id="ARBA00022803"/>
    </source>
</evidence>
<keyword evidence="3 9" id="KW-0808">Transferase</keyword>
<keyword evidence="2 9" id="KW-0328">Glycosyltransferase</keyword>
<dbReference type="EC" id="2.4.2.31" evidence="9"/>
<evidence type="ECO:0000256" key="2">
    <source>
        <dbReference type="ARBA" id="ARBA00022676"/>
    </source>
</evidence>
<keyword evidence="5" id="KW-0677">Repeat</keyword>
<dbReference type="Pfam" id="PF13424">
    <property type="entry name" value="TPR_12"/>
    <property type="match status" value="2"/>
</dbReference>
<comment type="catalytic activity">
    <reaction evidence="7 9">
        <text>L-arginyl-[protein] + NAD(+) = N(omega)-(ADP-D-ribosyl)-L-arginyl-[protein] + nicotinamide + H(+)</text>
        <dbReference type="Rhea" id="RHEA:19149"/>
        <dbReference type="Rhea" id="RHEA-COMP:10532"/>
        <dbReference type="Rhea" id="RHEA-COMP:15087"/>
        <dbReference type="ChEBI" id="CHEBI:15378"/>
        <dbReference type="ChEBI" id="CHEBI:17154"/>
        <dbReference type="ChEBI" id="CHEBI:29965"/>
        <dbReference type="ChEBI" id="CHEBI:57540"/>
        <dbReference type="ChEBI" id="CHEBI:142554"/>
        <dbReference type="EC" id="2.4.2.31"/>
    </reaction>
</comment>
<dbReference type="GO" id="GO:0016779">
    <property type="term" value="F:nucleotidyltransferase activity"/>
    <property type="evidence" value="ECO:0007669"/>
    <property type="project" value="UniProtKB-KW"/>
</dbReference>
<feature type="repeat" description="TPR" evidence="8">
    <location>
        <begin position="573"/>
        <end position="606"/>
    </location>
</feature>
<reference evidence="10" key="1">
    <citation type="submission" date="2021-02" db="EMBL/GenBank/DDBJ databases">
        <authorList>
            <person name="Nowell W R."/>
        </authorList>
    </citation>
    <scope>NUCLEOTIDE SEQUENCE</scope>
</reference>
<comment type="similarity">
    <text evidence="1 9">Belongs to the Arg-specific ADP-ribosyltransferase family.</text>
</comment>
<dbReference type="SMART" id="SM00028">
    <property type="entry name" value="TPR"/>
    <property type="match status" value="4"/>
</dbReference>
<dbReference type="PANTHER" id="PTHR45641">
    <property type="entry name" value="TETRATRICOPEPTIDE REPEAT PROTEIN (AFU_ORTHOLOGUE AFUA_6G03870)"/>
    <property type="match status" value="1"/>
</dbReference>
<keyword evidence="4" id="KW-0548">Nucleotidyltransferase</keyword>
<feature type="chain" id="PRO_5033112596" description="NAD(P)(+)--arginine ADP-ribosyltransferase" evidence="9">
    <location>
        <begin position="20"/>
        <end position="637"/>
    </location>
</feature>
<dbReference type="SUPFAM" id="SSF48452">
    <property type="entry name" value="TPR-like"/>
    <property type="match status" value="1"/>
</dbReference>
<evidence type="ECO:0000313" key="10">
    <source>
        <dbReference type="EMBL" id="CAF1452751.1"/>
    </source>
</evidence>
<feature type="signal peptide" evidence="9">
    <location>
        <begin position="1"/>
        <end position="19"/>
    </location>
</feature>
<dbReference type="Proteomes" id="UP000663852">
    <property type="component" value="Unassembled WGS sequence"/>
</dbReference>
<evidence type="ECO:0000256" key="4">
    <source>
        <dbReference type="ARBA" id="ARBA00022695"/>
    </source>
</evidence>
<gene>
    <name evidence="10" type="ORF">EDS130_LOCUS39625</name>
</gene>
<evidence type="ECO:0000256" key="5">
    <source>
        <dbReference type="ARBA" id="ARBA00022737"/>
    </source>
</evidence>
<evidence type="ECO:0000313" key="11">
    <source>
        <dbReference type="Proteomes" id="UP000663852"/>
    </source>
</evidence>
<keyword evidence="9" id="KW-0732">Signal</keyword>
<evidence type="ECO:0000256" key="8">
    <source>
        <dbReference type="PROSITE-ProRule" id="PRU00339"/>
    </source>
</evidence>
<organism evidence="10 11">
    <name type="scientific">Adineta ricciae</name>
    <name type="common">Rotifer</name>
    <dbReference type="NCBI Taxonomy" id="249248"/>
    <lineage>
        <taxon>Eukaryota</taxon>
        <taxon>Metazoa</taxon>
        <taxon>Spiralia</taxon>
        <taxon>Gnathifera</taxon>
        <taxon>Rotifera</taxon>
        <taxon>Eurotatoria</taxon>
        <taxon>Bdelloidea</taxon>
        <taxon>Adinetida</taxon>
        <taxon>Adinetidae</taxon>
        <taxon>Adineta</taxon>
    </lineage>
</organism>
<dbReference type="AlphaFoldDB" id="A0A815PQC0"/>
<dbReference type="Gene3D" id="3.90.176.10">
    <property type="entry name" value="Toxin ADP-ribosyltransferase, Chain A, domain 1"/>
    <property type="match status" value="1"/>
</dbReference>
<evidence type="ECO:0000256" key="7">
    <source>
        <dbReference type="ARBA" id="ARBA00047597"/>
    </source>
</evidence>
<dbReference type="InterPro" id="IPR019734">
    <property type="entry name" value="TPR_rpt"/>
</dbReference>
<dbReference type="PANTHER" id="PTHR45641:SF19">
    <property type="entry name" value="NEPHROCYSTIN-3"/>
    <property type="match status" value="1"/>
</dbReference>
<feature type="repeat" description="TPR" evidence="8">
    <location>
        <begin position="491"/>
        <end position="524"/>
    </location>
</feature>
<dbReference type="InterPro" id="IPR011990">
    <property type="entry name" value="TPR-like_helical_dom_sf"/>
</dbReference>
<name>A0A815PQC0_ADIRI</name>
<dbReference type="EMBL" id="CAJNOJ010000450">
    <property type="protein sequence ID" value="CAF1452751.1"/>
    <property type="molecule type" value="Genomic_DNA"/>
</dbReference>
<keyword evidence="9" id="KW-0520">NAD</keyword>
<dbReference type="GO" id="GO:0106274">
    <property type="term" value="F:NAD+-protein-arginine ADP-ribosyltransferase activity"/>
    <property type="evidence" value="ECO:0007669"/>
    <property type="project" value="UniProtKB-EC"/>
</dbReference>
<sequence length="637" mass="74719">MHQIEDIFLLLLLIQISMNNLTENTIVWLDLTGRSCAEDIRKRLQMNVFENIDCCIDYITDMDDTNTVLVISGEITEEILLLIDQCHQLKAIYLLNPTAEKNSDWTDRYNRVRGSFTHIDQVLVKLSYDNRLSDQQIPFDTFISIENMIDVTSASKLLNIKFMYFHILIDIFLKMSNDDESLSKQDMITHLTRIFYDDDINRQQIDEFDRTYERNNAIHCYTKYIFLYALLNKALRESDFDSLFALRMFIVDLYNQIVSEHEQFRVRSATDTCSSSLTVYRGQSITHAELNILRQRQGGYFSMQSFLSTSTNREVACIYSGAGVPNTNTDQTWIMYEFKLATHLNSTKSYASISHLSQFVDEDEILIALGAVFHIETVEFDETNQRWHAMLSLCDDENFDLYEIMRQYAAEIVADKVSPGFLLYQQGNYTKANEYFRTVQHMKPLQITEKAHIYRGLGAVAAEEKYFTKACAYFRKELNIWKRLNKEKGKMESFRNIGDMLFYMGRYKEALDHLQIALKYFRSNNYEMEYARIYGQIGHIMIVNEQWEEGMMCFELQLEVREKTLHANHEDIGITHTHIGNAYVMKKDYTKAIEHFTKALEIYAYSYQLDHPKYLQAQENLRNAKRLLNTNVGLNAN</sequence>
<dbReference type="Pfam" id="PF01129">
    <property type="entry name" value="ART"/>
    <property type="match status" value="1"/>
</dbReference>
<dbReference type="OrthoDB" id="1658288at2759"/>